<reference evidence="2" key="1">
    <citation type="submission" date="2021-06" db="EMBL/GenBank/DDBJ databases">
        <title>Comparative genomics, transcriptomics and evolutionary studies reveal genomic signatures of adaptation to plant cell wall in hemibiotrophic fungi.</title>
        <authorList>
            <consortium name="DOE Joint Genome Institute"/>
            <person name="Baroncelli R."/>
            <person name="Diaz J.F."/>
            <person name="Benocci T."/>
            <person name="Peng M."/>
            <person name="Battaglia E."/>
            <person name="Haridas S."/>
            <person name="Andreopoulos W."/>
            <person name="Labutti K."/>
            <person name="Pangilinan J."/>
            <person name="Floch G.L."/>
            <person name="Makela M.R."/>
            <person name="Henrissat B."/>
            <person name="Grigoriev I.V."/>
            <person name="Crouch J.A."/>
            <person name="De Vries R.P."/>
            <person name="Sukno S.A."/>
            <person name="Thon M.R."/>
        </authorList>
    </citation>
    <scope>NUCLEOTIDE SEQUENCE</scope>
    <source>
        <strain evidence="2">MAFF235873</strain>
    </source>
</reference>
<dbReference type="EMBL" id="MU843191">
    <property type="protein sequence ID" value="KAK2020683.1"/>
    <property type="molecule type" value="Genomic_DNA"/>
</dbReference>
<dbReference type="Proteomes" id="UP001232148">
    <property type="component" value="Unassembled WGS sequence"/>
</dbReference>
<name>A0AAD9LWB1_9PEZI</name>
<proteinExistence type="predicted"/>
<sequence length="164" mass="17790">MRSRHQPIISCACLPLPQPSVPPALAVKLPSSCQTSSIIPNACLLPCLLACLMPFRCRGSTVKNPPLNWHLPHIPAATHVRRNHATLSGGARARVCRVRLWETTFHDNQTSPAVKALGLSNPARDHDTPGVIALHPQHLNGPRNNFQQDPDVRASASRPPGSCH</sequence>
<evidence type="ECO:0000313" key="2">
    <source>
        <dbReference type="EMBL" id="KAK2020683.1"/>
    </source>
</evidence>
<dbReference type="AlphaFoldDB" id="A0AAD9LWB1"/>
<evidence type="ECO:0000256" key="1">
    <source>
        <dbReference type="SAM" id="MobiDB-lite"/>
    </source>
</evidence>
<comment type="caution">
    <text evidence="2">The sequence shown here is derived from an EMBL/GenBank/DDBJ whole genome shotgun (WGS) entry which is preliminary data.</text>
</comment>
<keyword evidence="3" id="KW-1185">Reference proteome</keyword>
<gene>
    <name evidence="2" type="ORF">LX32DRAFT_298312</name>
</gene>
<feature type="region of interest" description="Disordered" evidence="1">
    <location>
        <begin position="136"/>
        <end position="164"/>
    </location>
</feature>
<evidence type="ECO:0000313" key="3">
    <source>
        <dbReference type="Proteomes" id="UP001232148"/>
    </source>
</evidence>
<organism evidence="2 3">
    <name type="scientific">Colletotrichum zoysiae</name>
    <dbReference type="NCBI Taxonomy" id="1216348"/>
    <lineage>
        <taxon>Eukaryota</taxon>
        <taxon>Fungi</taxon>
        <taxon>Dikarya</taxon>
        <taxon>Ascomycota</taxon>
        <taxon>Pezizomycotina</taxon>
        <taxon>Sordariomycetes</taxon>
        <taxon>Hypocreomycetidae</taxon>
        <taxon>Glomerellales</taxon>
        <taxon>Glomerellaceae</taxon>
        <taxon>Colletotrichum</taxon>
        <taxon>Colletotrichum graminicola species complex</taxon>
    </lineage>
</organism>
<protein>
    <submittedName>
        <fullName evidence="2">Uncharacterized protein</fullName>
    </submittedName>
</protein>
<accession>A0AAD9LWB1</accession>